<gene>
    <name evidence="1" type="primary">rpo4</name>
    <name evidence="1" type="synonym">rpoF</name>
    <name evidence="2" type="ORF">H1016_04770</name>
</gene>
<dbReference type="PANTHER" id="PTHR39646">
    <property type="entry name" value="RNA POLYMERASE RPB4"/>
    <property type="match status" value="1"/>
</dbReference>
<keyword evidence="3" id="KW-1185">Reference proteome</keyword>
<dbReference type="InterPro" id="IPR005574">
    <property type="entry name" value="Rpb4/RPC9"/>
</dbReference>
<dbReference type="GO" id="GO:0006352">
    <property type="term" value="P:DNA-templated transcription initiation"/>
    <property type="evidence" value="ECO:0007669"/>
    <property type="project" value="InterPro"/>
</dbReference>
<sequence length="113" mass="13115">MIGKKIVNSDPISLTEAKELIEQRKKEGELSYEQNLTLEYTKKFSKLSSDDARALINELLQVKNIARRHAVEIVDLFPKNLDELRLIFAKEHLTFVDEDLQSILGVLDKYRNK</sequence>
<keyword evidence="1" id="KW-0963">Cytoplasm</keyword>
<proteinExistence type="inferred from homology"/>
<evidence type="ECO:0000313" key="2">
    <source>
        <dbReference type="EMBL" id="HIK00823.1"/>
    </source>
</evidence>
<accession>A0A832V2G9</accession>
<dbReference type="GO" id="GO:0000166">
    <property type="term" value="F:nucleotide binding"/>
    <property type="evidence" value="ECO:0007669"/>
    <property type="project" value="InterPro"/>
</dbReference>
<keyword evidence="1" id="KW-0804">Transcription</keyword>
<dbReference type="PANTHER" id="PTHR39646:SF1">
    <property type="entry name" value="DNA-DIRECTED RNA POLYMERASE SUBUNIT RPO4"/>
    <property type="match status" value="1"/>
</dbReference>
<keyword evidence="1 2" id="KW-0240">DNA-directed RNA polymerase</keyword>
<dbReference type="HAMAP" id="MF_00864">
    <property type="entry name" value="RNApol_arch_Rpo4"/>
    <property type="match status" value="1"/>
</dbReference>
<dbReference type="InterPro" id="IPR010997">
    <property type="entry name" value="HRDC-like_sf"/>
</dbReference>
<dbReference type="GO" id="GO:0005737">
    <property type="term" value="C:cytoplasm"/>
    <property type="evidence" value="ECO:0007669"/>
    <property type="project" value="UniProtKB-SubCell"/>
</dbReference>
<dbReference type="AlphaFoldDB" id="A0A832V2G9"/>
<dbReference type="InterPro" id="IPR010924">
    <property type="entry name" value="Rpo4"/>
</dbReference>
<reference evidence="2 3" key="1">
    <citation type="journal article" name="Nat. Commun.">
        <title>Undinarchaeota illuminate DPANN phylogeny and the impact of gene transfer on archaeal evolution.</title>
        <authorList>
            <person name="Dombrowski N."/>
            <person name="Williams T.A."/>
            <person name="Sun J."/>
            <person name="Woodcroft B.J."/>
            <person name="Lee J.H."/>
            <person name="Minh B.Q."/>
            <person name="Rinke C."/>
            <person name="Spang A."/>
        </authorList>
    </citation>
    <scope>NUCLEOTIDE SEQUENCE [LARGE SCALE GENOMIC DNA]</scope>
    <source>
        <strain evidence="2">MAG_bin1129</strain>
    </source>
</reference>
<keyword evidence="1" id="KW-0808">Transferase</keyword>
<dbReference type="EC" id="2.7.7.6" evidence="1"/>
<evidence type="ECO:0000313" key="3">
    <source>
        <dbReference type="Proteomes" id="UP000646946"/>
    </source>
</evidence>
<dbReference type="Pfam" id="PF03874">
    <property type="entry name" value="RNA_pol_Rpb4"/>
    <property type="match status" value="1"/>
</dbReference>
<comment type="subcellular location">
    <subcellularLocation>
        <location evidence="1">Cytoplasm</location>
    </subcellularLocation>
</comment>
<organism evidence="2 3">
    <name type="scientific">Candidatus Naiadarchaeum limnaeum</name>
    <dbReference type="NCBI Taxonomy" id="2756139"/>
    <lineage>
        <taxon>Archaea</taxon>
        <taxon>Candidatus Undinarchaeota</taxon>
        <taxon>Candidatus Undinarchaeia</taxon>
        <taxon>Candidatus Naiadarchaeales</taxon>
        <taxon>Candidatus Naiadarchaeaceae</taxon>
        <taxon>Candidatus Naiadarchaeum</taxon>
    </lineage>
</organism>
<comment type="catalytic activity">
    <reaction evidence="1">
        <text>RNA(n) + a ribonucleoside 5'-triphosphate = RNA(n+1) + diphosphate</text>
        <dbReference type="Rhea" id="RHEA:21248"/>
        <dbReference type="Rhea" id="RHEA-COMP:14527"/>
        <dbReference type="Rhea" id="RHEA-COMP:17342"/>
        <dbReference type="ChEBI" id="CHEBI:33019"/>
        <dbReference type="ChEBI" id="CHEBI:61557"/>
        <dbReference type="ChEBI" id="CHEBI:140395"/>
        <dbReference type="EC" id="2.7.7.6"/>
    </reaction>
</comment>
<name>A0A832V2G9_9ARCH</name>
<keyword evidence="1" id="KW-0548">Nucleotidyltransferase</keyword>
<dbReference type="Gene3D" id="1.10.150.80">
    <property type="entry name" value="HRDC domain"/>
    <property type="match status" value="1"/>
</dbReference>
<dbReference type="InterPro" id="IPR044876">
    <property type="entry name" value="HRDC_dom_sf"/>
</dbReference>
<protein>
    <recommendedName>
        <fullName evidence="1">DNA-directed RNA polymerase subunit Rpo4</fullName>
        <ecNumber evidence="1">2.7.7.6</ecNumber>
    </recommendedName>
    <alternativeName>
        <fullName evidence="1">DNA-directed RNA polymerase subunit F</fullName>
    </alternativeName>
</protein>
<dbReference type="Proteomes" id="UP000646946">
    <property type="component" value="Unassembled WGS sequence"/>
</dbReference>
<comment type="caution">
    <text evidence="2">The sequence shown here is derived from an EMBL/GenBank/DDBJ whole genome shotgun (WGS) entry which is preliminary data.</text>
</comment>
<dbReference type="Gene3D" id="6.10.140.10">
    <property type="match status" value="1"/>
</dbReference>
<dbReference type="SUPFAM" id="SSF47819">
    <property type="entry name" value="HRDC-like"/>
    <property type="match status" value="1"/>
</dbReference>
<comment type="subunit">
    <text evidence="1">Part of the RNA polymerase complex. Forms a stalk with Rpo7 that extends from the main structure.</text>
</comment>
<comment type="similarity">
    <text evidence="1">Belongs to the eukaryotic RPB4 RNA polymerase subunit family.</text>
</comment>
<evidence type="ECO:0000256" key="1">
    <source>
        <dbReference type="HAMAP-Rule" id="MF_00864"/>
    </source>
</evidence>
<dbReference type="EMBL" id="DVAB01000039">
    <property type="protein sequence ID" value="HIK00823.1"/>
    <property type="molecule type" value="Genomic_DNA"/>
</dbReference>
<dbReference type="PIRSF" id="PIRSF005053">
    <property type="entry name" value="RNA_pol_F_arch"/>
    <property type="match status" value="1"/>
</dbReference>
<dbReference type="GO" id="GO:0000428">
    <property type="term" value="C:DNA-directed RNA polymerase complex"/>
    <property type="evidence" value="ECO:0007669"/>
    <property type="project" value="UniProtKB-KW"/>
</dbReference>
<comment type="function">
    <text evidence="1">DNA-dependent RNA polymerase (RNAP) catalyzes the transcription of DNA into RNA using the four ribonucleoside triphosphates as substrates. This subunit is less well bound than the others.</text>
</comment>
<dbReference type="GO" id="GO:0003899">
    <property type="term" value="F:DNA-directed RNA polymerase activity"/>
    <property type="evidence" value="ECO:0007669"/>
    <property type="project" value="UniProtKB-UniRule"/>
</dbReference>